<protein>
    <recommendedName>
        <fullName evidence="3">PB1 domain-containing protein</fullName>
    </recommendedName>
</protein>
<dbReference type="Proteomes" id="UP000219338">
    <property type="component" value="Unassembled WGS sequence"/>
</dbReference>
<dbReference type="EMBL" id="FUEG01000025">
    <property type="protein sequence ID" value="SJL14709.1"/>
    <property type="molecule type" value="Genomic_DNA"/>
</dbReference>
<evidence type="ECO:0000313" key="2">
    <source>
        <dbReference type="Proteomes" id="UP000219338"/>
    </source>
</evidence>
<keyword evidence="2" id="KW-1185">Reference proteome</keyword>
<evidence type="ECO:0000313" key="1">
    <source>
        <dbReference type="EMBL" id="SJL14709.1"/>
    </source>
</evidence>
<dbReference type="AlphaFoldDB" id="A0A284S127"/>
<sequence>MSTDDNTTATPTSTTDTPKSRFIIAFKGVKRVFLQWPDVADYDALFITLNQHFPDILLDYKDNYAIQTDDLDICGGIYVDIPRELWRKMGAQISHIRIMDKRMLLLILINIEY</sequence>
<name>A0A284S127_ARMOS</name>
<gene>
    <name evidence="1" type="ORF">ARMOST_18176</name>
</gene>
<proteinExistence type="predicted"/>
<evidence type="ECO:0008006" key="3">
    <source>
        <dbReference type="Google" id="ProtNLM"/>
    </source>
</evidence>
<reference evidence="2" key="1">
    <citation type="journal article" date="2017" name="Nat. Ecol. Evol.">
        <title>Genome expansion and lineage-specific genetic innovations in the forest pathogenic fungi Armillaria.</title>
        <authorList>
            <person name="Sipos G."/>
            <person name="Prasanna A.N."/>
            <person name="Walter M.C."/>
            <person name="O'Connor E."/>
            <person name="Balint B."/>
            <person name="Krizsan K."/>
            <person name="Kiss B."/>
            <person name="Hess J."/>
            <person name="Varga T."/>
            <person name="Slot J."/>
            <person name="Riley R."/>
            <person name="Boka B."/>
            <person name="Rigling D."/>
            <person name="Barry K."/>
            <person name="Lee J."/>
            <person name="Mihaltcheva S."/>
            <person name="LaButti K."/>
            <person name="Lipzen A."/>
            <person name="Waldron R."/>
            <person name="Moloney N.M."/>
            <person name="Sperisen C."/>
            <person name="Kredics L."/>
            <person name="Vagvoelgyi C."/>
            <person name="Patrignani A."/>
            <person name="Fitzpatrick D."/>
            <person name="Nagy I."/>
            <person name="Doyle S."/>
            <person name="Anderson J.B."/>
            <person name="Grigoriev I.V."/>
            <person name="Gueldener U."/>
            <person name="Muensterkoetter M."/>
            <person name="Nagy L.G."/>
        </authorList>
    </citation>
    <scope>NUCLEOTIDE SEQUENCE [LARGE SCALE GENOMIC DNA]</scope>
    <source>
        <strain evidence="2">C18/9</strain>
    </source>
</reference>
<dbReference type="OrthoDB" id="1043111at2759"/>
<organism evidence="1 2">
    <name type="scientific">Armillaria ostoyae</name>
    <name type="common">Armillaria root rot fungus</name>
    <dbReference type="NCBI Taxonomy" id="47428"/>
    <lineage>
        <taxon>Eukaryota</taxon>
        <taxon>Fungi</taxon>
        <taxon>Dikarya</taxon>
        <taxon>Basidiomycota</taxon>
        <taxon>Agaricomycotina</taxon>
        <taxon>Agaricomycetes</taxon>
        <taxon>Agaricomycetidae</taxon>
        <taxon>Agaricales</taxon>
        <taxon>Marasmiineae</taxon>
        <taxon>Physalacriaceae</taxon>
        <taxon>Armillaria</taxon>
    </lineage>
</organism>
<accession>A0A284S127</accession>